<dbReference type="InterPro" id="IPR029041">
    <property type="entry name" value="FAD-linked_oxidoreductase-like"/>
</dbReference>
<evidence type="ECO:0000313" key="3">
    <source>
        <dbReference type="EMBL" id="CAE7229695.1"/>
    </source>
</evidence>
<dbReference type="GO" id="GO:0016491">
    <property type="term" value="F:oxidoreductase activity"/>
    <property type="evidence" value="ECO:0007669"/>
    <property type="project" value="UniProtKB-KW"/>
</dbReference>
<keyword evidence="4" id="KW-1185">Reference proteome</keyword>
<dbReference type="Proteomes" id="UP000604046">
    <property type="component" value="Unassembled WGS sequence"/>
</dbReference>
<dbReference type="OrthoDB" id="444346at2759"/>
<evidence type="ECO:0000256" key="2">
    <source>
        <dbReference type="SAM" id="MobiDB-lite"/>
    </source>
</evidence>
<dbReference type="Gene3D" id="3.20.20.220">
    <property type="match status" value="1"/>
</dbReference>
<keyword evidence="1" id="KW-0560">Oxidoreductase</keyword>
<sequence>MWECTADWSVGRDRGVRGLAKGTLGRLDSRRRLGVQVHLLDVWDKSLQELGENLSVEVNPDSPGAALLSSPTPLPRGSRVFVNMVKTTVDHFQEVAATSRSLSAAGYRPVPHVPVSRLSTDEEFQQTLQMLTEAGATEMLLVGGNDIKERQERGLLLYGSVAELLQAETGRLRAAGIRRVALAGLPDSPTWRGWNEEVATKVLLEKVRLVLEAGLDVEVVTQFCFNPFKLLRWLTRTHSAMEGLRADLGGVGSAQLSVGLPGPTQRSRLLRISDICQVPSQYAAPSMFQTILQEGGGPPDFSCLGHGLQAAATERASRLERLGPPELALLLSQLSELELEKSSEPAPTSADALGPSAFVSSHEDAPGDEEESLISPEDLLWSVAAFAQRSRASVSVNLYPFGGLSKSLVLAETLRSGRLSTP</sequence>
<gene>
    <name evidence="3" type="primary">metF</name>
    <name evidence="3" type="ORF">SNAT2548_LOCUS9258</name>
</gene>
<name>A0A812KLG4_9DINO</name>
<dbReference type="SUPFAM" id="SSF51730">
    <property type="entry name" value="FAD-linked oxidoreductase"/>
    <property type="match status" value="1"/>
</dbReference>
<reference evidence="3" key="1">
    <citation type="submission" date="2021-02" db="EMBL/GenBank/DDBJ databases">
        <authorList>
            <person name="Dougan E. K."/>
            <person name="Rhodes N."/>
            <person name="Thang M."/>
            <person name="Chan C."/>
        </authorList>
    </citation>
    <scope>NUCLEOTIDE SEQUENCE</scope>
</reference>
<accession>A0A812KLG4</accession>
<proteinExistence type="predicted"/>
<protein>
    <submittedName>
        <fullName evidence="3">MetF protein</fullName>
    </submittedName>
</protein>
<evidence type="ECO:0000256" key="1">
    <source>
        <dbReference type="ARBA" id="ARBA00023002"/>
    </source>
</evidence>
<organism evidence="3 4">
    <name type="scientific">Symbiodinium natans</name>
    <dbReference type="NCBI Taxonomy" id="878477"/>
    <lineage>
        <taxon>Eukaryota</taxon>
        <taxon>Sar</taxon>
        <taxon>Alveolata</taxon>
        <taxon>Dinophyceae</taxon>
        <taxon>Suessiales</taxon>
        <taxon>Symbiodiniaceae</taxon>
        <taxon>Symbiodinium</taxon>
    </lineage>
</organism>
<feature type="region of interest" description="Disordered" evidence="2">
    <location>
        <begin position="340"/>
        <end position="373"/>
    </location>
</feature>
<dbReference type="AlphaFoldDB" id="A0A812KLG4"/>
<dbReference type="EMBL" id="CAJNDS010000713">
    <property type="protein sequence ID" value="CAE7229695.1"/>
    <property type="molecule type" value="Genomic_DNA"/>
</dbReference>
<comment type="caution">
    <text evidence="3">The sequence shown here is derived from an EMBL/GenBank/DDBJ whole genome shotgun (WGS) entry which is preliminary data.</text>
</comment>
<evidence type="ECO:0000313" key="4">
    <source>
        <dbReference type="Proteomes" id="UP000604046"/>
    </source>
</evidence>